<dbReference type="Proteomes" id="UP000187203">
    <property type="component" value="Unassembled WGS sequence"/>
</dbReference>
<dbReference type="InterPro" id="IPR036259">
    <property type="entry name" value="MFS_trans_sf"/>
</dbReference>
<dbReference type="STRING" id="93759.A0A1R3KPN4"/>
<dbReference type="InterPro" id="IPR050382">
    <property type="entry name" value="MFS_Na/Anion_cotransporter"/>
</dbReference>
<keyword evidence="3 5" id="KW-1133">Transmembrane helix</keyword>
<dbReference type="PANTHER" id="PTHR11662">
    <property type="entry name" value="SOLUTE CARRIER FAMILY 17"/>
    <property type="match status" value="1"/>
</dbReference>
<protein>
    <submittedName>
        <fullName evidence="6">Uncharacterized protein</fullName>
    </submittedName>
</protein>
<gene>
    <name evidence="6" type="ORF">COLO4_05863</name>
</gene>
<feature type="transmembrane region" description="Helical" evidence="5">
    <location>
        <begin position="12"/>
        <end position="36"/>
    </location>
</feature>
<proteinExistence type="predicted"/>
<evidence type="ECO:0000256" key="1">
    <source>
        <dbReference type="ARBA" id="ARBA00004141"/>
    </source>
</evidence>
<dbReference type="PANTHER" id="PTHR11662:SF446">
    <property type="entry name" value="SODIUM-DEPENDENT PHOSPHATE TRANSPORT PROTEIN 1, CHLOROPLASTIC"/>
    <property type="match status" value="1"/>
</dbReference>
<dbReference type="AlphaFoldDB" id="A0A1R3KPN4"/>
<evidence type="ECO:0000313" key="6">
    <source>
        <dbReference type="EMBL" id="OMP09046.1"/>
    </source>
</evidence>
<dbReference type="GO" id="GO:0016020">
    <property type="term" value="C:membrane"/>
    <property type="evidence" value="ECO:0007669"/>
    <property type="project" value="UniProtKB-SubCell"/>
</dbReference>
<evidence type="ECO:0000256" key="4">
    <source>
        <dbReference type="ARBA" id="ARBA00023136"/>
    </source>
</evidence>
<comment type="caution">
    <text evidence="6">The sequence shown here is derived from an EMBL/GenBank/DDBJ whole genome shotgun (WGS) entry which is preliminary data.</text>
</comment>
<evidence type="ECO:0000256" key="5">
    <source>
        <dbReference type="SAM" id="Phobius"/>
    </source>
</evidence>
<keyword evidence="7" id="KW-1185">Reference proteome</keyword>
<keyword evidence="4 5" id="KW-0472">Membrane</keyword>
<sequence length="93" mass="9989">MNFLIAVHEILIAGGIWANTIGGKAVLGFGVVWWSAATVLSPVAAKLGLPFLLSVHAFMGIGEGVAMLAMNNICRIGFLFLKEVDHLHWCIVE</sequence>
<dbReference type="EMBL" id="AWUE01012494">
    <property type="protein sequence ID" value="OMP09046.1"/>
    <property type="molecule type" value="Genomic_DNA"/>
</dbReference>
<evidence type="ECO:0000256" key="2">
    <source>
        <dbReference type="ARBA" id="ARBA00022692"/>
    </source>
</evidence>
<comment type="subcellular location">
    <subcellularLocation>
        <location evidence="1">Membrane</location>
        <topology evidence="1">Multi-pass membrane protein</topology>
    </subcellularLocation>
</comment>
<accession>A0A1R3KPN4</accession>
<organism evidence="6 7">
    <name type="scientific">Corchorus olitorius</name>
    <dbReference type="NCBI Taxonomy" id="93759"/>
    <lineage>
        <taxon>Eukaryota</taxon>
        <taxon>Viridiplantae</taxon>
        <taxon>Streptophyta</taxon>
        <taxon>Embryophyta</taxon>
        <taxon>Tracheophyta</taxon>
        <taxon>Spermatophyta</taxon>
        <taxon>Magnoliopsida</taxon>
        <taxon>eudicotyledons</taxon>
        <taxon>Gunneridae</taxon>
        <taxon>Pentapetalae</taxon>
        <taxon>rosids</taxon>
        <taxon>malvids</taxon>
        <taxon>Malvales</taxon>
        <taxon>Malvaceae</taxon>
        <taxon>Grewioideae</taxon>
        <taxon>Apeibeae</taxon>
        <taxon>Corchorus</taxon>
    </lineage>
</organism>
<reference evidence="7" key="1">
    <citation type="submission" date="2013-09" db="EMBL/GenBank/DDBJ databases">
        <title>Corchorus olitorius genome sequencing.</title>
        <authorList>
            <person name="Alam M."/>
            <person name="Haque M.S."/>
            <person name="Islam M.S."/>
            <person name="Emdad E.M."/>
            <person name="Islam M.M."/>
            <person name="Ahmed B."/>
            <person name="Halim A."/>
            <person name="Hossen Q.M.M."/>
            <person name="Hossain M.Z."/>
            <person name="Ahmed R."/>
            <person name="Khan M.M."/>
            <person name="Islam R."/>
            <person name="Rashid M.M."/>
            <person name="Khan S.A."/>
            <person name="Rahman M.S."/>
            <person name="Alam M."/>
            <person name="Yahiya A.S."/>
            <person name="Khan M.S."/>
            <person name="Azam M.S."/>
            <person name="Haque T."/>
            <person name="Lashkar M.Z.H."/>
            <person name="Akhand A.I."/>
            <person name="Morshed G."/>
            <person name="Roy S."/>
            <person name="Uddin K.S."/>
            <person name="Rabeya T."/>
            <person name="Hossain A.S."/>
            <person name="Chowdhury A."/>
            <person name="Snigdha A.R."/>
            <person name="Mortoza M.S."/>
            <person name="Matin S.A."/>
            <person name="Hoque S.M.E."/>
            <person name="Islam M.K."/>
            <person name="Roy D.K."/>
            <person name="Haider R."/>
            <person name="Moosa M.M."/>
            <person name="Elias S.M."/>
            <person name="Hasan A.M."/>
            <person name="Jahan S."/>
            <person name="Shafiuddin M."/>
            <person name="Mahmood N."/>
            <person name="Shommy N.S."/>
        </authorList>
    </citation>
    <scope>NUCLEOTIDE SEQUENCE [LARGE SCALE GENOMIC DNA]</scope>
    <source>
        <strain evidence="7">cv. O-4</strain>
    </source>
</reference>
<evidence type="ECO:0000256" key="3">
    <source>
        <dbReference type="ARBA" id="ARBA00022989"/>
    </source>
</evidence>
<evidence type="ECO:0000313" key="7">
    <source>
        <dbReference type="Proteomes" id="UP000187203"/>
    </source>
</evidence>
<dbReference type="SUPFAM" id="SSF103473">
    <property type="entry name" value="MFS general substrate transporter"/>
    <property type="match status" value="1"/>
</dbReference>
<name>A0A1R3KPN4_9ROSI</name>
<feature type="transmembrane region" description="Helical" evidence="5">
    <location>
        <begin position="48"/>
        <end position="70"/>
    </location>
</feature>
<keyword evidence="2 5" id="KW-0812">Transmembrane</keyword>
<dbReference type="OrthoDB" id="1714664at2759"/>